<feature type="compositionally biased region" description="Low complexity" evidence="1">
    <location>
        <begin position="248"/>
        <end position="262"/>
    </location>
</feature>
<evidence type="ECO:0000313" key="3">
    <source>
        <dbReference type="Proteomes" id="UP000010729"/>
    </source>
</evidence>
<evidence type="ECO:0000313" key="2">
    <source>
        <dbReference type="EMBL" id="EMY33068.1"/>
    </source>
</evidence>
<dbReference type="AlphaFoldDB" id="N1V484"/>
<accession>N1V484</accession>
<feature type="region of interest" description="Disordered" evidence="1">
    <location>
        <begin position="190"/>
        <end position="286"/>
    </location>
</feature>
<feature type="compositionally biased region" description="Acidic residues" evidence="1">
    <location>
        <begin position="190"/>
        <end position="201"/>
    </location>
</feature>
<dbReference type="Proteomes" id="UP000010729">
    <property type="component" value="Unassembled WGS sequence"/>
</dbReference>
<gene>
    <name evidence="2" type="ORF">D477_016925</name>
</gene>
<dbReference type="EMBL" id="ANPE02000204">
    <property type="protein sequence ID" value="EMY33068.1"/>
    <property type="molecule type" value="Genomic_DNA"/>
</dbReference>
<organism evidence="2 3">
    <name type="scientific">Arthrobacter crystallopoietes BAB-32</name>
    <dbReference type="NCBI Taxonomy" id="1246476"/>
    <lineage>
        <taxon>Bacteria</taxon>
        <taxon>Bacillati</taxon>
        <taxon>Actinomycetota</taxon>
        <taxon>Actinomycetes</taxon>
        <taxon>Micrococcales</taxon>
        <taxon>Micrococcaceae</taxon>
        <taxon>Crystallibacter</taxon>
    </lineage>
</organism>
<feature type="compositionally biased region" description="Basic and acidic residues" evidence="1">
    <location>
        <begin position="202"/>
        <end position="214"/>
    </location>
</feature>
<sequence>MESKSAEWVAKHLVMAARLLDDEPELAFQHALAASRRGGRMAPVREAVGLTAYSAGHYGEALREFRTFRRISGSNVHLPVMVDCERGLGRPERALEMAKSEDAAELDAAGKVELAIVVSGARADLGQNEAAVSALEIPQLDRNRAFSFSPRLFRAYADALQAVGRGAEADDWRRQARVAENALGVGDFAEPEIIDLGEDEVPEKPPRPSRHADRALPANTEQPGEEQPDEGQPAEMEATAEEADLSESGEAAAAESGLVAGEPTAESAGSNEVQEEPSKGTPASDD</sequence>
<feature type="compositionally biased region" description="Acidic residues" evidence="1">
    <location>
        <begin position="238"/>
        <end position="247"/>
    </location>
</feature>
<evidence type="ECO:0000256" key="1">
    <source>
        <dbReference type="SAM" id="MobiDB-lite"/>
    </source>
</evidence>
<proteinExistence type="predicted"/>
<protein>
    <recommendedName>
        <fullName evidence="4">TPR-repeat-containing protein</fullName>
    </recommendedName>
</protein>
<comment type="caution">
    <text evidence="2">The sequence shown here is derived from an EMBL/GenBank/DDBJ whole genome shotgun (WGS) entry which is preliminary data.</text>
</comment>
<keyword evidence="3" id="KW-1185">Reference proteome</keyword>
<reference evidence="2 3" key="1">
    <citation type="journal article" date="2013" name="Genome Announc.">
        <title>Draft Genome Sequence of Arthrobacter crystallopoietes Strain BAB-32, Revealing Genes for Bioremediation.</title>
        <authorList>
            <person name="Joshi M.N."/>
            <person name="Pandit A.S."/>
            <person name="Sharma A."/>
            <person name="Pandya R.V."/>
            <person name="Desai S.M."/>
            <person name="Saxena A.K."/>
            <person name="Bagatharia S.B."/>
        </authorList>
    </citation>
    <scope>NUCLEOTIDE SEQUENCE [LARGE SCALE GENOMIC DNA]</scope>
    <source>
        <strain evidence="2 3">BAB-32</strain>
    </source>
</reference>
<name>N1V484_9MICC</name>
<evidence type="ECO:0008006" key="4">
    <source>
        <dbReference type="Google" id="ProtNLM"/>
    </source>
</evidence>